<proteinExistence type="predicted"/>
<protein>
    <recommendedName>
        <fullName evidence="1">peptide-methionine (R)-S-oxide reductase</fullName>
        <ecNumber evidence="1">1.8.4.12</ecNumber>
    </recommendedName>
</protein>
<dbReference type="OrthoDB" id="4174719at2"/>
<dbReference type="FunFam" id="2.170.150.20:FF:000003">
    <property type="entry name" value="Peptide methionine sulfoxide reductase MsrB"/>
    <property type="match status" value="1"/>
</dbReference>
<dbReference type="InterPro" id="IPR011057">
    <property type="entry name" value="Mss4-like_sf"/>
</dbReference>
<dbReference type="PANTHER" id="PTHR10173">
    <property type="entry name" value="METHIONINE SULFOXIDE REDUCTASE"/>
    <property type="match status" value="1"/>
</dbReference>
<dbReference type="GO" id="GO:0006979">
    <property type="term" value="P:response to oxidative stress"/>
    <property type="evidence" value="ECO:0007669"/>
    <property type="project" value="InterPro"/>
</dbReference>
<dbReference type="PROSITE" id="PS51790">
    <property type="entry name" value="MSRB"/>
    <property type="match status" value="1"/>
</dbReference>
<dbReference type="STRING" id="1423747.FC69_GL001347"/>
<dbReference type="eggNOG" id="COG0229">
    <property type="taxonomic scope" value="Bacteria"/>
</dbReference>
<dbReference type="InterPro" id="IPR028427">
    <property type="entry name" value="Met_Sox_Rdtase_MsrB"/>
</dbReference>
<gene>
    <name evidence="5" type="ORF">FC69_GL001347</name>
</gene>
<dbReference type="NCBIfam" id="TIGR00357">
    <property type="entry name" value="peptide-methionine (R)-S-oxide reductase MsrB"/>
    <property type="match status" value="1"/>
</dbReference>
<evidence type="ECO:0000313" key="6">
    <source>
        <dbReference type="Proteomes" id="UP000051264"/>
    </source>
</evidence>
<feature type="domain" description="MsrB" evidence="4">
    <location>
        <begin position="2"/>
        <end position="123"/>
    </location>
</feature>
<evidence type="ECO:0000256" key="2">
    <source>
        <dbReference type="ARBA" id="ARBA00023002"/>
    </source>
</evidence>
<evidence type="ECO:0000313" key="5">
    <source>
        <dbReference type="EMBL" id="KRL61881.1"/>
    </source>
</evidence>
<dbReference type="GO" id="GO:0030091">
    <property type="term" value="P:protein repair"/>
    <property type="evidence" value="ECO:0007669"/>
    <property type="project" value="InterPro"/>
</dbReference>
<dbReference type="GO" id="GO:0005737">
    <property type="term" value="C:cytoplasm"/>
    <property type="evidence" value="ECO:0007669"/>
    <property type="project" value="TreeGrafter"/>
</dbReference>
<sequence length="143" mass="15902">MPEDLRNQLTPEQYAVTQEGATEAPFTGQYDQFDRPGIYVDVVSHEPLFSSLDKYDAGCGWPSFTKPIEKLAEKRDQSFGMERVEVRSRQAKSHLGHVFTDGPQAQGGLRYCINSAALKFVPLAELEQAGLGQYQSLFEGGRA</sequence>
<evidence type="ECO:0000256" key="1">
    <source>
        <dbReference type="ARBA" id="ARBA00012499"/>
    </source>
</evidence>
<reference evidence="5 6" key="1">
    <citation type="journal article" date="2015" name="Genome Announc.">
        <title>Expanding the biotechnology potential of lactobacilli through comparative genomics of 213 strains and associated genera.</title>
        <authorList>
            <person name="Sun Z."/>
            <person name="Harris H.M."/>
            <person name="McCann A."/>
            <person name="Guo C."/>
            <person name="Argimon S."/>
            <person name="Zhang W."/>
            <person name="Yang X."/>
            <person name="Jeffery I.B."/>
            <person name="Cooney J.C."/>
            <person name="Kagawa T.F."/>
            <person name="Liu W."/>
            <person name="Song Y."/>
            <person name="Salvetti E."/>
            <person name="Wrobel A."/>
            <person name="Rasinkangas P."/>
            <person name="Parkhill J."/>
            <person name="Rea M.C."/>
            <person name="O'Sullivan O."/>
            <person name="Ritari J."/>
            <person name="Douillard F.P."/>
            <person name="Paul Ross R."/>
            <person name="Yang R."/>
            <person name="Briner A.E."/>
            <person name="Felis G.E."/>
            <person name="de Vos W.M."/>
            <person name="Barrangou R."/>
            <person name="Klaenhammer T.R."/>
            <person name="Caufield P.W."/>
            <person name="Cui Y."/>
            <person name="Zhang H."/>
            <person name="O'Toole P.W."/>
        </authorList>
    </citation>
    <scope>NUCLEOTIDE SEQUENCE [LARGE SCALE GENOMIC DNA]</scope>
    <source>
        <strain evidence="5 6">DSM 14340</strain>
    </source>
</reference>
<evidence type="ECO:0000259" key="4">
    <source>
        <dbReference type="PROSITE" id="PS51790"/>
    </source>
</evidence>
<organism evidence="5 6">
    <name type="scientific">Latilactobacillus fuchuensis DSM 14340 = JCM 11249</name>
    <dbReference type="NCBI Taxonomy" id="1423747"/>
    <lineage>
        <taxon>Bacteria</taxon>
        <taxon>Bacillati</taxon>
        <taxon>Bacillota</taxon>
        <taxon>Bacilli</taxon>
        <taxon>Lactobacillales</taxon>
        <taxon>Lactobacillaceae</taxon>
        <taxon>Latilactobacillus</taxon>
    </lineage>
</organism>
<dbReference type="SUPFAM" id="SSF51316">
    <property type="entry name" value="Mss4-like"/>
    <property type="match status" value="1"/>
</dbReference>
<comment type="catalytic activity">
    <reaction evidence="3">
        <text>L-methionyl-[protein] + [thioredoxin]-disulfide + H2O = L-methionyl-(R)-S-oxide-[protein] + [thioredoxin]-dithiol</text>
        <dbReference type="Rhea" id="RHEA:24164"/>
        <dbReference type="Rhea" id="RHEA-COMP:10698"/>
        <dbReference type="Rhea" id="RHEA-COMP:10700"/>
        <dbReference type="Rhea" id="RHEA-COMP:12313"/>
        <dbReference type="Rhea" id="RHEA-COMP:12314"/>
        <dbReference type="ChEBI" id="CHEBI:15377"/>
        <dbReference type="ChEBI" id="CHEBI:16044"/>
        <dbReference type="ChEBI" id="CHEBI:29950"/>
        <dbReference type="ChEBI" id="CHEBI:45764"/>
        <dbReference type="ChEBI" id="CHEBI:50058"/>
        <dbReference type="EC" id="1.8.4.12"/>
    </reaction>
</comment>
<dbReference type="Gene3D" id="2.170.150.20">
    <property type="entry name" value="Peptide methionine sulfoxide reductase"/>
    <property type="match status" value="1"/>
</dbReference>
<dbReference type="EC" id="1.8.4.12" evidence="1"/>
<dbReference type="Proteomes" id="UP000051264">
    <property type="component" value="Unassembled WGS sequence"/>
</dbReference>
<dbReference type="GO" id="GO:0033743">
    <property type="term" value="F:peptide-methionine (R)-S-oxide reductase activity"/>
    <property type="evidence" value="ECO:0007669"/>
    <property type="project" value="UniProtKB-EC"/>
</dbReference>
<dbReference type="PATRIC" id="fig|1423747.3.peg.1373"/>
<dbReference type="PANTHER" id="PTHR10173:SF59">
    <property type="entry name" value="PEPTIDE METHIONINE SULFOXIDE REDUCTASE MSRA_MSRB"/>
    <property type="match status" value="1"/>
</dbReference>
<keyword evidence="2" id="KW-0560">Oxidoreductase</keyword>
<name>A0A0R1RZL6_9LACO</name>
<dbReference type="RefSeq" id="WP_025083631.1">
    <property type="nucleotide sequence ID" value="NZ_AZEX01000003.1"/>
</dbReference>
<dbReference type="Pfam" id="PF01641">
    <property type="entry name" value="SelR"/>
    <property type="match status" value="1"/>
</dbReference>
<dbReference type="AlphaFoldDB" id="A0A0R1RZL6"/>
<accession>A0A0R1RZL6</accession>
<dbReference type="InterPro" id="IPR002579">
    <property type="entry name" value="Met_Sox_Rdtase_MsrB_dom"/>
</dbReference>
<dbReference type="EMBL" id="AZEX01000003">
    <property type="protein sequence ID" value="KRL61881.1"/>
    <property type="molecule type" value="Genomic_DNA"/>
</dbReference>
<evidence type="ECO:0000256" key="3">
    <source>
        <dbReference type="ARBA" id="ARBA00048488"/>
    </source>
</evidence>
<comment type="caution">
    <text evidence="5">The sequence shown here is derived from an EMBL/GenBank/DDBJ whole genome shotgun (WGS) entry which is preliminary data.</text>
</comment>